<organism evidence="4 5">
    <name type="scientific">Candidatus Fischerbacteria bacterium RBG_13_37_8</name>
    <dbReference type="NCBI Taxonomy" id="1817863"/>
    <lineage>
        <taxon>Bacteria</taxon>
        <taxon>Candidatus Fischeribacteriota</taxon>
    </lineage>
</organism>
<dbReference type="Pfam" id="PF00383">
    <property type="entry name" value="dCMP_cyt_deam_1"/>
    <property type="match status" value="1"/>
</dbReference>
<name>A0A1F5V6L2_9BACT</name>
<dbReference type="PROSITE" id="PS00903">
    <property type="entry name" value="CYT_DCMP_DEAMINASES_1"/>
    <property type="match status" value="1"/>
</dbReference>
<proteinExistence type="predicted"/>
<dbReference type="InterPro" id="IPR016192">
    <property type="entry name" value="APOBEC/CMP_deaminase_Zn-bd"/>
</dbReference>
<dbReference type="InterPro" id="IPR002125">
    <property type="entry name" value="CMP_dCMP_dom"/>
</dbReference>
<comment type="caution">
    <text evidence="4">The sequence shown here is derived from an EMBL/GenBank/DDBJ whole genome shotgun (WGS) entry which is preliminary data.</text>
</comment>
<feature type="domain" description="CMP/dCMP-type deaminase" evidence="3">
    <location>
        <begin position="2"/>
        <end position="148"/>
    </location>
</feature>
<dbReference type="Proteomes" id="UP000178943">
    <property type="component" value="Unassembled WGS sequence"/>
</dbReference>
<dbReference type="InterPro" id="IPR016193">
    <property type="entry name" value="Cytidine_deaminase-like"/>
</dbReference>
<dbReference type="GO" id="GO:0002100">
    <property type="term" value="P:tRNA wobble adenosine to inosine editing"/>
    <property type="evidence" value="ECO:0007669"/>
    <property type="project" value="InterPro"/>
</dbReference>
<evidence type="ECO:0000256" key="1">
    <source>
        <dbReference type="ARBA" id="ARBA00022723"/>
    </source>
</evidence>
<dbReference type="GO" id="GO:0008270">
    <property type="term" value="F:zinc ion binding"/>
    <property type="evidence" value="ECO:0007669"/>
    <property type="project" value="InterPro"/>
</dbReference>
<dbReference type="PROSITE" id="PS51747">
    <property type="entry name" value="CYT_DCMP_DEAMINASES_2"/>
    <property type="match status" value="1"/>
</dbReference>
<sequence>MSSFDPLLIIVMKEAAKAYKNGDIPVGAVIFKDNRIISKAYNKAHKYRNATFHAEMLAISKACKKLNQHRLDGYHLLTTLEPCSMCGGAIVLAHIETVHILARDPKAGACGSVVSIIPNSRLNHRPVVQWHEDYSEYQALLRQFFRQLRKAKK</sequence>
<dbReference type="STRING" id="1817863.A2Y62_13950"/>
<evidence type="ECO:0000313" key="5">
    <source>
        <dbReference type="Proteomes" id="UP000178943"/>
    </source>
</evidence>
<reference evidence="4 5" key="1">
    <citation type="journal article" date="2016" name="Nat. Commun.">
        <title>Thousands of microbial genomes shed light on interconnected biogeochemical processes in an aquifer system.</title>
        <authorList>
            <person name="Anantharaman K."/>
            <person name="Brown C.T."/>
            <person name="Hug L.A."/>
            <person name="Sharon I."/>
            <person name="Castelle C.J."/>
            <person name="Probst A.J."/>
            <person name="Thomas B.C."/>
            <person name="Singh A."/>
            <person name="Wilkins M.J."/>
            <person name="Karaoz U."/>
            <person name="Brodie E.L."/>
            <person name="Williams K.H."/>
            <person name="Hubbard S.S."/>
            <person name="Banfield J.F."/>
        </authorList>
    </citation>
    <scope>NUCLEOTIDE SEQUENCE [LARGE SCALE GENOMIC DNA]</scope>
</reference>
<keyword evidence="2" id="KW-0862">Zinc</keyword>
<evidence type="ECO:0000259" key="3">
    <source>
        <dbReference type="PROSITE" id="PS51747"/>
    </source>
</evidence>
<keyword evidence="1" id="KW-0479">Metal-binding</keyword>
<evidence type="ECO:0000256" key="2">
    <source>
        <dbReference type="ARBA" id="ARBA00022833"/>
    </source>
</evidence>
<protein>
    <recommendedName>
        <fullName evidence="3">CMP/dCMP-type deaminase domain-containing protein</fullName>
    </recommendedName>
</protein>
<dbReference type="PANTHER" id="PTHR11079:SF202">
    <property type="entry name" value="TRNA-SPECIFIC ADENOSINE DEAMINASE"/>
    <property type="match status" value="1"/>
</dbReference>
<dbReference type="CDD" id="cd01285">
    <property type="entry name" value="nucleoside_deaminase"/>
    <property type="match status" value="1"/>
</dbReference>
<accession>A0A1F5V6L2</accession>
<gene>
    <name evidence="4" type="ORF">A2Y62_13950</name>
</gene>
<evidence type="ECO:0000313" key="4">
    <source>
        <dbReference type="EMBL" id="OGF59072.1"/>
    </source>
</evidence>
<dbReference type="PANTHER" id="PTHR11079">
    <property type="entry name" value="CYTOSINE DEAMINASE FAMILY MEMBER"/>
    <property type="match status" value="1"/>
</dbReference>
<dbReference type="AlphaFoldDB" id="A0A1F5V6L2"/>
<dbReference type="EMBL" id="MFGW01000224">
    <property type="protein sequence ID" value="OGF59072.1"/>
    <property type="molecule type" value="Genomic_DNA"/>
</dbReference>
<dbReference type="Gene3D" id="3.40.140.10">
    <property type="entry name" value="Cytidine Deaminase, domain 2"/>
    <property type="match status" value="1"/>
</dbReference>
<dbReference type="GO" id="GO:0052717">
    <property type="term" value="F:tRNA-specific adenosine-34 deaminase activity"/>
    <property type="evidence" value="ECO:0007669"/>
    <property type="project" value="UniProtKB-EC"/>
</dbReference>
<dbReference type="SUPFAM" id="SSF53927">
    <property type="entry name" value="Cytidine deaminase-like"/>
    <property type="match status" value="1"/>
</dbReference>